<dbReference type="Proteomes" id="UP000004682">
    <property type="component" value="Unassembled WGS sequence"/>
</dbReference>
<dbReference type="SUPFAM" id="SSF53187">
    <property type="entry name" value="Zn-dependent exopeptidases"/>
    <property type="match status" value="1"/>
</dbReference>
<dbReference type="Gene3D" id="3.40.630.10">
    <property type="entry name" value="Zn peptidases"/>
    <property type="match status" value="1"/>
</dbReference>
<reference evidence="2" key="1">
    <citation type="journal article" date="2012" name="J. Bacteriol.">
        <title>Revised Genome Sequence of Burkholderia thailandensis MSMB43 with Improved Annotation.</title>
        <authorList>
            <person name="Zhuo Y."/>
            <person name="Liu L."/>
            <person name="Wang Q."/>
            <person name="Liu X."/>
            <person name="Ren B."/>
            <person name="Liu M."/>
            <person name="Ni P."/>
            <person name="Cheng Y.Q."/>
            <person name="Zhang L."/>
        </authorList>
    </citation>
    <scope>NUCLEOTIDE SEQUENCE [LARGE SCALE GENOMIC DNA]</scope>
    <source>
        <strain evidence="2">MSMB43</strain>
    </source>
</reference>
<evidence type="ECO:0000313" key="1">
    <source>
        <dbReference type="EMBL" id="EIP86358.1"/>
    </source>
</evidence>
<dbReference type="EMBL" id="JH692065">
    <property type="protein sequence ID" value="EIP86358.1"/>
    <property type="molecule type" value="Genomic_DNA"/>
</dbReference>
<evidence type="ECO:0000313" key="2">
    <source>
        <dbReference type="Proteomes" id="UP000004682"/>
    </source>
</evidence>
<organism evidence="1 2">
    <name type="scientific">Burkholderia humptydooensis MSMB43</name>
    <dbReference type="NCBI Taxonomy" id="441157"/>
    <lineage>
        <taxon>Bacteria</taxon>
        <taxon>Pseudomonadati</taxon>
        <taxon>Pseudomonadota</taxon>
        <taxon>Betaproteobacteria</taxon>
        <taxon>Burkholderiales</taxon>
        <taxon>Burkholderiaceae</taxon>
        <taxon>Burkholderia</taxon>
        <taxon>pseudomallei group</taxon>
    </lineage>
</organism>
<proteinExistence type="predicted"/>
<accession>A0ABN0G273</accession>
<name>A0ABN0G273_9BURK</name>
<gene>
    <name evidence="1" type="ORF">A33K_17448</name>
</gene>
<sequence length="97" mass="10594">MTESAPVFPHYSIEVDFPDLDAHRIGNAGVDYVHRFDSGVSGPHVMINALTHGNEVCGAIVVDALLSRVNARRARRSVEALGRTRSCARDPAVRRRG</sequence>
<keyword evidence="2" id="KW-1185">Reference proteome</keyword>
<protein>
    <submittedName>
        <fullName evidence="1">Succinylglutamate desuccinylase / aspartoacylase family protein</fullName>
    </submittedName>
</protein>